<reference evidence="1 2" key="1">
    <citation type="submission" date="2020-07" db="EMBL/GenBank/DDBJ databases">
        <title>Fungal Genomes of the International Space Station.</title>
        <authorList>
            <person name="Seuylemezian A."/>
            <person name="Singh N.K."/>
            <person name="Wood J."/>
            <person name="Venkateswaran K."/>
        </authorList>
    </citation>
    <scope>NUCLEOTIDE SEQUENCE [LARGE SCALE GENOMIC DNA]</scope>
    <source>
        <strain evidence="1 2">PL-B2</strain>
    </source>
</reference>
<accession>A0ABS7K059</accession>
<sequence length="105" mass="12441">MTVFVYQTFEIKQDKFQDAMENLKEIQKFRNEHFEQKVEILSPISGQDHTYALLSTYDGLAEMELQDKKMFDDEDYLKLIGDFFLKNIIQGSMHTQIYRTTTTKG</sequence>
<evidence type="ECO:0000313" key="1">
    <source>
        <dbReference type="EMBL" id="MBY0095606.1"/>
    </source>
</evidence>
<dbReference type="EMBL" id="JACWFH010000005">
    <property type="protein sequence ID" value="MBY0095606.1"/>
    <property type="molecule type" value="Genomic_DNA"/>
</dbReference>
<protein>
    <recommendedName>
        <fullName evidence="3">NIPSNAP domain-containing protein</fullName>
    </recommendedName>
</protein>
<dbReference type="Proteomes" id="UP000769780">
    <property type="component" value="Unassembled WGS sequence"/>
</dbReference>
<gene>
    <name evidence="1" type="ORF">H0185_02065</name>
</gene>
<evidence type="ECO:0000313" key="2">
    <source>
        <dbReference type="Proteomes" id="UP000769780"/>
    </source>
</evidence>
<organism evidence="1 2">
    <name type="scientific">Mesobacillus maritimus</name>
    <dbReference type="NCBI Taxonomy" id="1643336"/>
    <lineage>
        <taxon>Bacteria</taxon>
        <taxon>Bacillati</taxon>
        <taxon>Bacillota</taxon>
        <taxon>Bacilli</taxon>
        <taxon>Bacillales</taxon>
        <taxon>Bacillaceae</taxon>
        <taxon>Mesobacillus</taxon>
    </lineage>
</organism>
<comment type="caution">
    <text evidence="1">The sequence shown here is derived from an EMBL/GenBank/DDBJ whole genome shotgun (WGS) entry which is preliminary data.</text>
</comment>
<evidence type="ECO:0008006" key="3">
    <source>
        <dbReference type="Google" id="ProtNLM"/>
    </source>
</evidence>
<proteinExistence type="predicted"/>
<name>A0ABS7K059_9BACI</name>
<keyword evidence="2" id="KW-1185">Reference proteome</keyword>